<evidence type="ECO:0000256" key="5">
    <source>
        <dbReference type="ARBA" id="ARBA00022618"/>
    </source>
</evidence>
<evidence type="ECO:0000256" key="11">
    <source>
        <dbReference type="ARBA" id="ARBA00033158"/>
    </source>
</evidence>
<comment type="subunit">
    <text evidence="10">Homodimer. Interacts with FtsZ.</text>
</comment>
<evidence type="ECO:0000256" key="7">
    <source>
        <dbReference type="ARBA" id="ARBA00023210"/>
    </source>
</evidence>
<comment type="similarity">
    <text evidence="2">Belongs to the ZapA family. Type 1 subfamily.</text>
</comment>
<sequence length="104" mass="11761">MTQGVDIILLGKNYRVACPVGEEDKLRQAADELSQRLEALKQKSSVNSTEHLAIMVGLHLSYELHSEQAKNQNYADNMNQRIVELQNTIERALLEQSQPVDNVE</sequence>
<reference evidence="12 13" key="2">
    <citation type="submission" date="2023-12" db="EMBL/GenBank/DDBJ databases">
        <authorList>
            <consortium name="Cladostephus spongiosus"/>
            <person name="Lorente B."/>
            <person name="Cabral C."/>
            <person name="Frias J."/>
            <person name="Faria J."/>
            <person name="Toubarro D."/>
        </authorList>
    </citation>
    <scope>NUCLEOTIDE SEQUENCE [LARGE SCALE GENOMIC DNA]</scope>
    <source>
        <strain evidence="12 13">ZMCS4</strain>
    </source>
</reference>
<protein>
    <recommendedName>
        <fullName evidence="3">Cell division protein ZapA</fullName>
    </recommendedName>
    <alternativeName>
        <fullName evidence="11">Z ring-associated protein ZapA</fullName>
    </alternativeName>
</protein>
<dbReference type="Proteomes" id="UP001310248">
    <property type="component" value="Unassembled WGS sequence"/>
</dbReference>
<evidence type="ECO:0000256" key="6">
    <source>
        <dbReference type="ARBA" id="ARBA00023054"/>
    </source>
</evidence>
<evidence type="ECO:0000256" key="8">
    <source>
        <dbReference type="ARBA" id="ARBA00023306"/>
    </source>
</evidence>
<evidence type="ECO:0000256" key="4">
    <source>
        <dbReference type="ARBA" id="ARBA00022490"/>
    </source>
</evidence>
<comment type="caution">
    <text evidence="12">The sequence shown here is derived from an EMBL/GenBank/DDBJ whole genome shotgun (WGS) entry which is preliminary data.</text>
</comment>
<dbReference type="Gene3D" id="3.30.160.880">
    <property type="entry name" value="Cell division protein ZapA protomer, N-terminal domain"/>
    <property type="match status" value="1"/>
</dbReference>
<organism evidence="12 13">
    <name type="scientific">Agarivorans aestuarii</name>
    <dbReference type="NCBI Taxonomy" id="1563703"/>
    <lineage>
        <taxon>Bacteria</taxon>
        <taxon>Pseudomonadati</taxon>
        <taxon>Pseudomonadota</taxon>
        <taxon>Gammaproteobacteria</taxon>
        <taxon>Alteromonadales</taxon>
        <taxon>Alteromonadaceae</taxon>
        <taxon>Agarivorans</taxon>
    </lineage>
</organism>
<comment type="function">
    <text evidence="9">Activator of cell division through the inhibition of FtsZ GTPase activity, therefore promoting FtsZ assembly into bundles of protofilaments necessary for the formation of the division Z ring. It is recruited early at mid-cell but it is not essential for cell division.</text>
</comment>
<dbReference type="InterPro" id="IPR042233">
    <property type="entry name" value="Cell_div_ZapA_N"/>
</dbReference>
<evidence type="ECO:0000313" key="12">
    <source>
        <dbReference type="EMBL" id="MEE1673697.1"/>
    </source>
</evidence>
<evidence type="ECO:0000256" key="2">
    <source>
        <dbReference type="ARBA" id="ARBA00010074"/>
    </source>
</evidence>
<evidence type="ECO:0000313" key="13">
    <source>
        <dbReference type="Proteomes" id="UP001310248"/>
    </source>
</evidence>
<dbReference type="NCBIfam" id="NF008209">
    <property type="entry name" value="PRK10972.1"/>
    <property type="match status" value="1"/>
</dbReference>
<evidence type="ECO:0000256" key="9">
    <source>
        <dbReference type="ARBA" id="ARBA00024910"/>
    </source>
</evidence>
<keyword evidence="8" id="KW-0131">Cell cycle</keyword>
<name>A0ABU7G350_9ALTE</name>
<reference evidence="13" key="1">
    <citation type="submission" date="2023-07" db="EMBL/GenBank/DDBJ databases">
        <title>Draft genome sequence of Agarivorans aestuarii strain ZMCS4, a CAZymes producing bacteria isolated from the marine brown algae Clodostephus spongiosus.</title>
        <authorList>
            <person name="Lorente B."/>
            <person name="Cabral C."/>
            <person name="Frias J."/>
            <person name="Faria J."/>
            <person name="Toubarro D."/>
        </authorList>
    </citation>
    <scope>NUCLEOTIDE SEQUENCE [LARGE SCALE GENOMIC DNA]</scope>
    <source>
        <strain evidence="13">ZMCS4</strain>
    </source>
</reference>
<proteinExistence type="inferred from homology"/>
<evidence type="ECO:0000256" key="10">
    <source>
        <dbReference type="ARBA" id="ARBA00026068"/>
    </source>
</evidence>
<keyword evidence="6" id="KW-0175">Coiled coil</keyword>
<comment type="subcellular location">
    <subcellularLocation>
        <location evidence="1">Cytoplasm</location>
    </subcellularLocation>
</comment>
<dbReference type="EMBL" id="JAYDYW010000006">
    <property type="protein sequence ID" value="MEE1673697.1"/>
    <property type="molecule type" value="Genomic_DNA"/>
</dbReference>
<dbReference type="PANTHER" id="PTHR34981:SF1">
    <property type="entry name" value="CELL DIVISION PROTEIN ZAPA"/>
    <property type="match status" value="1"/>
</dbReference>
<keyword evidence="4" id="KW-0963">Cytoplasm</keyword>
<evidence type="ECO:0000256" key="1">
    <source>
        <dbReference type="ARBA" id="ARBA00004496"/>
    </source>
</evidence>
<dbReference type="InterPro" id="IPR007838">
    <property type="entry name" value="Cell_div_ZapA-like"/>
</dbReference>
<dbReference type="GO" id="GO:0051301">
    <property type="term" value="P:cell division"/>
    <property type="evidence" value="ECO:0007669"/>
    <property type="project" value="UniProtKB-KW"/>
</dbReference>
<dbReference type="PANTHER" id="PTHR34981">
    <property type="entry name" value="CELL DIVISION PROTEIN ZAPA"/>
    <property type="match status" value="1"/>
</dbReference>
<dbReference type="Gene3D" id="1.20.5.50">
    <property type="match status" value="1"/>
</dbReference>
<keyword evidence="13" id="KW-1185">Reference proteome</keyword>
<dbReference type="Pfam" id="PF05164">
    <property type="entry name" value="ZapA"/>
    <property type="match status" value="1"/>
</dbReference>
<keyword evidence="7" id="KW-0717">Septation</keyword>
<evidence type="ECO:0000256" key="3">
    <source>
        <dbReference type="ARBA" id="ARBA00015195"/>
    </source>
</evidence>
<accession>A0ABU7G350</accession>
<keyword evidence="5 12" id="KW-0132">Cell division</keyword>
<dbReference type="RefSeq" id="WP_163131971.1">
    <property type="nucleotide sequence ID" value="NZ_AP023033.1"/>
</dbReference>
<dbReference type="SUPFAM" id="SSF102829">
    <property type="entry name" value="Cell division protein ZapA-like"/>
    <property type="match status" value="1"/>
</dbReference>
<dbReference type="InterPro" id="IPR036192">
    <property type="entry name" value="Cell_div_ZapA-like_sf"/>
</dbReference>
<gene>
    <name evidence="12" type="primary">zapA</name>
    <name evidence="12" type="ORF">SNR37_003124</name>
</gene>